<gene>
    <name evidence="2" type="ORF">K227x_06920</name>
</gene>
<dbReference type="AlphaFoldDB" id="A0A517N5A1"/>
<evidence type="ECO:0000313" key="3">
    <source>
        <dbReference type="Proteomes" id="UP000318538"/>
    </source>
</evidence>
<sequence>MTAATSGAGILLIAILVGLAAGAVLGVQPSVNGQLGRHVAHPIQASLISFAGGTIALLAICVVCGIFPPRFTVAPSTMPWWAWTGGLFGVVVVSTSLILVPRVGSLPWFAALMTGQVIAAVLLDHFGWLGNAQATASPTRLIGTGLLIAGLMTIVYAKRTEQNVPQRLPSDVVPVAGSLQETGIETDNSVDHAR</sequence>
<dbReference type="Pfam" id="PF04657">
    <property type="entry name" value="DMT_YdcZ"/>
    <property type="match status" value="1"/>
</dbReference>
<name>A0A517N5A1_9BACT</name>
<reference evidence="2 3" key="1">
    <citation type="submission" date="2019-02" db="EMBL/GenBank/DDBJ databases">
        <title>Deep-cultivation of Planctomycetes and their phenomic and genomic characterization uncovers novel biology.</title>
        <authorList>
            <person name="Wiegand S."/>
            <person name="Jogler M."/>
            <person name="Boedeker C."/>
            <person name="Pinto D."/>
            <person name="Vollmers J."/>
            <person name="Rivas-Marin E."/>
            <person name="Kohn T."/>
            <person name="Peeters S.H."/>
            <person name="Heuer A."/>
            <person name="Rast P."/>
            <person name="Oberbeckmann S."/>
            <person name="Bunk B."/>
            <person name="Jeske O."/>
            <person name="Meyerdierks A."/>
            <person name="Storesund J.E."/>
            <person name="Kallscheuer N."/>
            <person name="Luecker S."/>
            <person name="Lage O.M."/>
            <person name="Pohl T."/>
            <person name="Merkel B.J."/>
            <person name="Hornburger P."/>
            <person name="Mueller R.-W."/>
            <person name="Bruemmer F."/>
            <person name="Labrenz M."/>
            <person name="Spormann A.M."/>
            <person name="Op den Camp H."/>
            <person name="Overmann J."/>
            <person name="Amann R."/>
            <person name="Jetten M.S.M."/>
            <person name="Mascher T."/>
            <person name="Medema M.H."/>
            <person name="Devos D.P."/>
            <person name="Kaster A.-K."/>
            <person name="Ovreas L."/>
            <person name="Rohde M."/>
            <person name="Galperin M.Y."/>
            <person name="Jogler C."/>
        </authorList>
    </citation>
    <scope>NUCLEOTIDE SEQUENCE [LARGE SCALE GENOMIC DNA]</scope>
    <source>
        <strain evidence="2 3">K22_7</strain>
    </source>
</reference>
<dbReference type="Proteomes" id="UP000318538">
    <property type="component" value="Chromosome"/>
</dbReference>
<feature type="transmembrane region" description="Helical" evidence="1">
    <location>
        <begin position="6"/>
        <end position="27"/>
    </location>
</feature>
<evidence type="ECO:0000313" key="2">
    <source>
        <dbReference type="EMBL" id="QDT02316.1"/>
    </source>
</evidence>
<keyword evidence="1" id="KW-0812">Transmembrane</keyword>
<proteinExistence type="predicted"/>
<dbReference type="PANTHER" id="PTHR34821">
    <property type="entry name" value="INNER MEMBRANE PROTEIN YDCZ"/>
    <property type="match status" value="1"/>
</dbReference>
<feature type="transmembrane region" description="Helical" evidence="1">
    <location>
        <begin position="47"/>
        <end position="68"/>
    </location>
</feature>
<feature type="transmembrane region" description="Helical" evidence="1">
    <location>
        <begin position="80"/>
        <end position="100"/>
    </location>
</feature>
<keyword evidence="3" id="KW-1185">Reference proteome</keyword>
<dbReference type="GO" id="GO:0005886">
    <property type="term" value="C:plasma membrane"/>
    <property type="evidence" value="ECO:0007669"/>
    <property type="project" value="TreeGrafter"/>
</dbReference>
<accession>A0A517N5A1</accession>
<keyword evidence="1" id="KW-1133">Transmembrane helix</keyword>
<keyword evidence="1" id="KW-0472">Membrane</keyword>
<dbReference type="EMBL" id="CP036525">
    <property type="protein sequence ID" value="QDT02316.1"/>
    <property type="molecule type" value="Genomic_DNA"/>
</dbReference>
<protein>
    <recommendedName>
        <fullName evidence="4">Inner membrane protein YdcZ</fullName>
    </recommendedName>
</protein>
<dbReference type="InterPro" id="IPR006750">
    <property type="entry name" value="YdcZ"/>
</dbReference>
<feature type="transmembrane region" description="Helical" evidence="1">
    <location>
        <begin position="107"/>
        <end position="128"/>
    </location>
</feature>
<dbReference type="KEGG" id="rlc:K227x_06920"/>
<dbReference type="RefSeq" id="WP_246146468.1">
    <property type="nucleotide sequence ID" value="NZ_CP036525.1"/>
</dbReference>
<evidence type="ECO:0000256" key="1">
    <source>
        <dbReference type="SAM" id="Phobius"/>
    </source>
</evidence>
<organism evidence="2 3">
    <name type="scientific">Rubripirellula lacrimiformis</name>
    <dbReference type="NCBI Taxonomy" id="1930273"/>
    <lineage>
        <taxon>Bacteria</taxon>
        <taxon>Pseudomonadati</taxon>
        <taxon>Planctomycetota</taxon>
        <taxon>Planctomycetia</taxon>
        <taxon>Pirellulales</taxon>
        <taxon>Pirellulaceae</taxon>
        <taxon>Rubripirellula</taxon>
    </lineage>
</organism>
<evidence type="ECO:0008006" key="4">
    <source>
        <dbReference type="Google" id="ProtNLM"/>
    </source>
</evidence>
<dbReference type="PANTHER" id="PTHR34821:SF2">
    <property type="entry name" value="INNER MEMBRANE PROTEIN YDCZ"/>
    <property type="match status" value="1"/>
</dbReference>
<feature type="transmembrane region" description="Helical" evidence="1">
    <location>
        <begin position="140"/>
        <end position="157"/>
    </location>
</feature>